<evidence type="ECO:0000313" key="9">
    <source>
        <dbReference type="EMBL" id="QQZ50143.1"/>
    </source>
</evidence>
<dbReference type="InterPro" id="IPR036909">
    <property type="entry name" value="Cyt_c-like_dom_sf"/>
</dbReference>
<gene>
    <name evidence="9" type="ORF">JKL49_26915</name>
</gene>
<evidence type="ECO:0000256" key="4">
    <source>
        <dbReference type="ARBA" id="ARBA00022982"/>
    </source>
</evidence>
<feature type="domain" description="Cytochrome c" evidence="8">
    <location>
        <begin position="68"/>
        <end position="171"/>
    </location>
</feature>
<feature type="compositionally biased region" description="Basic residues" evidence="7">
    <location>
        <begin position="260"/>
        <end position="269"/>
    </location>
</feature>
<feature type="compositionally biased region" description="Basic residues" evidence="7">
    <location>
        <begin position="220"/>
        <end position="245"/>
    </location>
</feature>
<name>A0A974P3Q8_9CAUL</name>
<feature type="region of interest" description="Disordered" evidence="7">
    <location>
        <begin position="196"/>
        <end position="269"/>
    </location>
</feature>
<keyword evidence="4" id="KW-0249">Electron transport</keyword>
<organism evidence="9">
    <name type="scientific">Phenylobacterium glaciei</name>
    <dbReference type="NCBI Taxonomy" id="2803784"/>
    <lineage>
        <taxon>Bacteria</taxon>
        <taxon>Pseudomonadati</taxon>
        <taxon>Pseudomonadota</taxon>
        <taxon>Alphaproteobacteria</taxon>
        <taxon>Caulobacterales</taxon>
        <taxon>Caulobacteraceae</taxon>
        <taxon>Phenylobacterium</taxon>
    </lineage>
</organism>
<dbReference type="PANTHER" id="PTHR11961">
    <property type="entry name" value="CYTOCHROME C"/>
    <property type="match status" value="1"/>
</dbReference>
<dbReference type="Pfam" id="PF00034">
    <property type="entry name" value="Cytochrom_C"/>
    <property type="match status" value="1"/>
</dbReference>
<evidence type="ECO:0000256" key="3">
    <source>
        <dbReference type="ARBA" id="ARBA00022723"/>
    </source>
</evidence>
<dbReference type="InterPro" id="IPR002327">
    <property type="entry name" value="Cyt_c_1A/1B"/>
</dbReference>
<accession>A0A974P3Q8</accession>
<feature type="compositionally biased region" description="Low complexity" evidence="7">
    <location>
        <begin position="196"/>
        <end position="216"/>
    </location>
</feature>
<dbReference type="SUPFAM" id="SSF46626">
    <property type="entry name" value="Cytochrome c"/>
    <property type="match status" value="1"/>
</dbReference>
<dbReference type="GO" id="GO:0009055">
    <property type="term" value="F:electron transfer activity"/>
    <property type="evidence" value="ECO:0007669"/>
    <property type="project" value="InterPro"/>
</dbReference>
<dbReference type="PROSITE" id="PS51007">
    <property type="entry name" value="CYTC"/>
    <property type="match status" value="1"/>
</dbReference>
<dbReference type="PRINTS" id="PR00604">
    <property type="entry name" value="CYTCHRMECIAB"/>
</dbReference>
<dbReference type="AlphaFoldDB" id="A0A974P3Q8"/>
<dbReference type="Gene3D" id="1.10.760.10">
    <property type="entry name" value="Cytochrome c-like domain"/>
    <property type="match status" value="1"/>
</dbReference>
<reference evidence="9" key="1">
    <citation type="submission" date="2021-01" db="EMBL/GenBank/DDBJ databases">
        <title>Genome sequence of Phenylobacterium sp. 20VBR1 isolated from a valley glaceir, Ny-Alesund, Svalbard.</title>
        <authorList>
            <person name="Thomas F.A."/>
            <person name="Krishnan K.P."/>
            <person name="Sinha R.K."/>
        </authorList>
    </citation>
    <scope>NUCLEOTIDE SEQUENCE</scope>
    <source>
        <strain evidence="9">20VBR1</strain>
    </source>
</reference>
<evidence type="ECO:0000256" key="5">
    <source>
        <dbReference type="ARBA" id="ARBA00023004"/>
    </source>
</evidence>
<keyword evidence="2 6" id="KW-0349">Heme</keyword>
<proteinExistence type="predicted"/>
<evidence type="ECO:0000256" key="7">
    <source>
        <dbReference type="SAM" id="MobiDB-lite"/>
    </source>
</evidence>
<keyword evidence="5 6" id="KW-0408">Iron</keyword>
<evidence type="ECO:0000256" key="6">
    <source>
        <dbReference type="PROSITE-ProRule" id="PRU00433"/>
    </source>
</evidence>
<keyword evidence="3 6" id="KW-0479">Metal-binding</keyword>
<dbReference type="EMBL" id="CP068570">
    <property type="protein sequence ID" value="QQZ50143.1"/>
    <property type="molecule type" value="Genomic_DNA"/>
</dbReference>
<evidence type="ECO:0000256" key="2">
    <source>
        <dbReference type="ARBA" id="ARBA00022617"/>
    </source>
</evidence>
<dbReference type="GO" id="GO:0046872">
    <property type="term" value="F:metal ion binding"/>
    <property type="evidence" value="ECO:0007669"/>
    <property type="project" value="UniProtKB-KW"/>
</dbReference>
<keyword evidence="1" id="KW-0813">Transport</keyword>
<dbReference type="GO" id="GO:0020037">
    <property type="term" value="F:heme binding"/>
    <property type="evidence" value="ECO:0007669"/>
    <property type="project" value="InterPro"/>
</dbReference>
<evidence type="ECO:0000256" key="1">
    <source>
        <dbReference type="ARBA" id="ARBA00022448"/>
    </source>
</evidence>
<sequence>MSDLTFNKVAGAVLATGLAIVGLRELSSGVFATEKAEKPGYTIEVAEEAAGGPVAEAPIDWGTVLPTADVAAGEAVFAKCKSCHTIDNGGANGTGPNQWGIVGRKPGAHAGFAYSAAMVEYGAKNPVWDFERLSAFITNPAKDMPGTKMGFVGLKKAEDRINVLAYLHTKGATIAFPAPNPAAAAPAAPAAGAAASATAPTATGSTATPPATAGGPPARPRPRRRRGPDRSQIRHLPHSGARRTRGPSASRGLFVCALRSSRRRPGPRS</sequence>
<evidence type="ECO:0000259" key="8">
    <source>
        <dbReference type="PROSITE" id="PS51007"/>
    </source>
</evidence>
<dbReference type="InterPro" id="IPR009056">
    <property type="entry name" value="Cyt_c-like_dom"/>
</dbReference>
<protein>
    <submittedName>
        <fullName evidence="9">Cytochrome c family protein</fullName>
    </submittedName>
</protein>